<name>A0A1Q9EVE9_SYMMI</name>
<organism evidence="1 2">
    <name type="scientific">Symbiodinium microadriaticum</name>
    <name type="common">Dinoflagellate</name>
    <name type="synonym">Zooxanthella microadriatica</name>
    <dbReference type="NCBI Taxonomy" id="2951"/>
    <lineage>
        <taxon>Eukaryota</taxon>
        <taxon>Sar</taxon>
        <taxon>Alveolata</taxon>
        <taxon>Dinophyceae</taxon>
        <taxon>Suessiales</taxon>
        <taxon>Symbiodiniaceae</taxon>
        <taxon>Symbiodinium</taxon>
    </lineage>
</organism>
<gene>
    <name evidence="1" type="ORF">AK812_SmicGene4759</name>
</gene>
<protein>
    <submittedName>
        <fullName evidence="1">Uncharacterized protein</fullName>
    </submittedName>
</protein>
<dbReference type="Proteomes" id="UP000186817">
    <property type="component" value="Unassembled WGS sequence"/>
</dbReference>
<dbReference type="AlphaFoldDB" id="A0A1Q9EVE9"/>
<dbReference type="EMBL" id="LSRX01000059">
    <property type="protein sequence ID" value="OLQ11401.1"/>
    <property type="molecule type" value="Genomic_DNA"/>
</dbReference>
<reference evidence="1 2" key="1">
    <citation type="submission" date="2016-02" db="EMBL/GenBank/DDBJ databases">
        <title>Genome analysis of coral dinoflagellate symbionts highlights evolutionary adaptations to a symbiotic lifestyle.</title>
        <authorList>
            <person name="Aranda M."/>
            <person name="Li Y."/>
            <person name="Liew Y.J."/>
            <person name="Baumgarten S."/>
            <person name="Simakov O."/>
            <person name="Wilson M."/>
            <person name="Piel J."/>
            <person name="Ashoor H."/>
            <person name="Bougouffa S."/>
            <person name="Bajic V.B."/>
            <person name="Ryu T."/>
            <person name="Ravasi T."/>
            <person name="Bayer T."/>
            <person name="Micklem G."/>
            <person name="Kim H."/>
            <person name="Bhak J."/>
            <person name="Lajeunesse T.C."/>
            <person name="Voolstra C.R."/>
        </authorList>
    </citation>
    <scope>NUCLEOTIDE SEQUENCE [LARGE SCALE GENOMIC DNA]</scope>
    <source>
        <strain evidence="1 2">CCMP2467</strain>
    </source>
</reference>
<sequence length="514" mass="57046">MARKALVVALALLAFQQLAFLITWTRQGVVHRAHTRTACASTRGPKDVFDDVFQDMEPNAIYTQARVERREYLMKLATENPAIINDVFDTMAHEVVSLDAKSWATDAQQLAAKNASPKRTFLATLRGSGGGKTRALEEIRWELLGMEGVLPLAITYNSAMELDAEVELAWSANSNKLNYAMTVVARLAAVFYGKPLDEILDMLLQRAWSGGLKYPIQLIRAFIRHVVAKLRQSDMEVKTIVILADEVASAEEQIAPDVTSILRKAVLDESILPDLQATVVISSLLGAMPSARHPVILELPERLDAEKVAKSWWAREGATFEFAAAALSDLPRLLEFGAGFLDEFPDSVALNPSNVSELFVHVREQLQGRYFPRLPSFAELYKGVFGEETERNETVMAYILESIFVNALKDVRMPGCTSRVTPVRFTFHDQCGCKSKQKPFQLCPACALKDRLILTSPSQKRGGLPQSRNNASAFLKALESLPADPQNVWLLESARNEAWISLWLFLTPLPASGS</sequence>
<dbReference type="OrthoDB" id="412515at2759"/>
<evidence type="ECO:0000313" key="2">
    <source>
        <dbReference type="Proteomes" id="UP000186817"/>
    </source>
</evidence>
<keyword evidence="2" id="KW-1185">Reference proteome</keyword>
<accession>A0A1Q9EVE9</accession>
<evidence type="ECO:0000313" key="1">
    <source>
        <dbReference type="EMBL" id="OLQ11401.1"/>
    </source>
</evidence>
<proteinExistence type="predicted"/>
<comment type="caution">
    <text evidence="1">The sequence shown here is derived from an EMBL/GenBank/DDBJ whole genome shotgun (WGS) entry which is preliminary data.</text>
</comment>